<evidence type="ECO:0000313" key="9">
    <source>
        <dbReference type="EMBL" id="ACZ39107.1"/>
    </source>
</evidence>
<dbReference type="AlphaFoldDB" id="D1C4E0"/>
<keyword evidence="10" id="KW-1185">Reference proteome</keyword>
<gene>
    <name evidence="9" type="ordered locus">Sthe_1673</name>
</gene>
<keyword evidence="4 7" id="KW-1133">Transmembrane helix</keyword>
<evidence type="ECO:0000256" key="1">
    <source>
        <dbReference type="ARBA" id="ARBA00004162"/>
    </source>
</evidence>
<evidence type="ECO:0000259" key="8">
    <source>
        <dbReference type="Pfam" id="PF04024"/>
    </source>
</evidence>
<name>D1C4E0_SPHTD</name>
<evidence type="ECO:0000256" key="5">
    <source>
        <dbReference type="ARBA" id="ARBA00023136"/>
    </source>
</evidence>
<evidence type="ECO:0000256" key="3">
    <source>
        <dbReference type="ARBA" id="ARBA00022692"/>
    </source>
</evidence>
<keyword evidence="2" id="KW-1003">Cell membrane</keyword>
<feature type="region of interest" description="Disordered" evidence="6">
    <location>
        <begin position="1"/>
        <end position="27"/>
    </location>
</feature>
<organism evidence="9 10">
    <name type="scientific">Sphaerobacter thermophilus (strain ATCC 49802 / DSM 20745 / KCCM 41009 / NCIMB 13125 / S 6022)</name>
    <dbReference type="NCBI Taxonomy" id="479434"/>
    <lineage>
        <taxon>Bacteria</taxon>
        <taxon>Pseudomonadati</taxon>
        <taxon>Thermomicrobiota</taxon>
        <taxon>Thermomicrobia</taxon>
        <taxon>Sphaerobacterales</taxon>
        <taxon>Sphaerobacterineae</taxon>
        <taxon>Sphaerobacteraceae</taxon>
        <taxon>Sphaerobacter</taxon>
    </lineage>
</organism>
<keyword evidence="5 7" id="KW-0472">Membrane</keyword>
<comment type="subcellular location">
    <subcellularLocation>
        <location evidence="1">Cell membrane</location>
        <topology evidence="1">Single-pass membrane protein</topology>
    </subcellularLocation>
</comment>
<dbReference type="EMBL" id="CP001823">
    <property type="protein sequence ID" value="ACZ39107.1"/>
    <property type="molecule type" value="Genomic_DNA"/>
</dbReference>
<feature type="transmembrane region" description="Helical" evidence="7">
    <location>
        <begin position="132"/>
        <end position="150"/>
    </location>
</feature>
<reference evidence="9 10" key="2">
    <citation type="journal article" date="2010" name="Stand. Genomic Sci.">
        <title>Complete genome sequence of Desulfohalobium retbaense type strain (HR(100)).</title>
        <authorList>
            <person name="Spring S."/>
            <person name="Nolan M."/>
            <person name="Lapidus A."/>
            <person name="Glavina Del Rio T."/>
            <person name="Copeland A."/>
            <person name="Tice H."/>
            <person name="Cheng J.F."/>
            <person name="Lucas S."/>
            <person name="Land M."/>
            <person name="Chen F."/>
            <person name="Bruce D."/>
            <person name="Goodwin L."/>
            <person name="Pitluck S."/>
            <person name="Ivanova N."/>
            <person name="Mavromatis K."/>
            <person name="Mikhailova N."/>
            <person name="Pati A."/>
            <person name="Chen A."/>
            <person name="Palaniappan K."/>
            <person name="Hauser L."/>
            <person name="Chang Y.J."/>
            <person name="Jeffries C.D."/>
            <person name="Munk C."/>
            <person name="Kiss H."/>
            <person name="Chain P."/>
            <person name="Han C."/>
            <person name="Brettin T."/>
            <person name="Detter J.C."/>
            <person name="Schuler E."/>
            <person name="Goker M."/>
            <person name="Rohde M."/>
            <person name="Bristow J."/>
            <person name="Eisen J.A."/>
            <person name="Markowitz V."/>
            <person name="Hugenholtz P."/>
            <person name="Kyrpides N.C."/>
            <person name="Klenk H.P."/>
        </authorList>
    </citation>
    <scope>NUCLEOTIDE SEQUENCE [LARGE SCALE GENOMIC DNA]</scope>
    <source>
        <strain evidence="10">ATCC 49802 / DSM 20745 / S 6022</strain>
    </source>
</reference>
<dbReference type="RefSeq" id="WP_012872154.1">
    <property type="nucleotide sequence ID" value="NC_013523.1"/>
</dbReference>
<accession>D1C4E0</accession>
<dbReference type="GO" id="GO:0005886">
    <property type="term" value="C:plasma membrane"/>
    <property type="evidence" value="ECO:0007669"/>
    <property type="project" value="UniProtKB-SubCell"/>
</dbReference>
<dbReference type="PANTHER" id="PTHR33885">
    <property type="entry name" value="PHAGE SHOCK PROTEIN C"/>
    <property type="match status" value="1"/>
</dbReference>
<dbReference type="Proteomes" id="UP000002027">
    <property type="component" value="Chromosome 1"/>
</dbReference>
<evidence type="ECO:0000256" key="7">
    <source>
        <dbReference type="SAM" id="Phobius"/>
    </source>
</evidence>
<dbReference type="eggNOG" id="COG1983">
    <property type="taxonomic scope" value="Bacteria"/>
</dbReference>
<evidence type="ECO:0000256" key="4">
    <source>
        <dbReference type="ARBA" id="ARBA00022989"/>
    </source>
</evidence>
<dbReference type="InterPro" id="IPR052027">
    <property type="entry name" value="PspC"/>
</dbReference>
<feature type="compositionally biased region" description="Basic and acidic residues" evidence="6">
    <location>
        <begin position="1"/>
        <end position="15"/>
    </location>
</feature>
<evidence type="ECO:0000313" key="10">
    <source>
        <dbReference type="Proteomes" id="UP000002027"/>
    </source>
</evidence>
<feature type="transmembrane region" description="Helical" evidence="7">
    <location>
        <begin position="104"/>
        <end position="125"/>
    </location>
</feature>
<dbReference type="HOGENOM" id="CLU_099432_1_0_0"/>
<dbReference type="KEGG" id="sti:Sthe_1673"/>
<feature type="domain" description="Phage shock protein PspC N-terminal" evidence="8">
    <location>
        <begin position="32"/>
        <end position="87"/>
    </location>
</feature>
<reference evidence="10" key="1">
    <citation type="submission" date="2009-11" db="EMBL/GenBank/DDBJ databases">
        <title>The complete chromosome 1 of Sphaerobacter thermophilus DSM 20745.</title>
        <authorList>
            <person name="Lucas S."/>
            <person name="Copeland A."/>
            <person name="Lapidus A."/>
            <person name="Glavina del Rio T."/>
            <person name="Dalin E."/>
            <person name="Tice H."/>
            <person name="Bruce D."/>
            <person name="Goodwin L."/>
            <person name="Pitluck S."/>
            <person name="Kyrpides N."/>
            <person name="Mavromatis K."/>
            <person name="Ivanova N."/>
            <person name="Mikhailova N."/>
            <person name="LaButti K.M."/>
            <person name="Clum A."/>
            <person name="Sun H.I."/>
            <person name="Brettin T."/>
            <person name="Detter J.C."/>
            <person name="Han C."/>
            <person name="Larimer F."/>
            <person name="Land M."/>
            <person name="Hauser L."/>
            <person name="Markowitz V."/>
            <person name="Cheng J.F."/>
            <person name="Hugenholtz P."/>
            <person name="Woyke T."/>
            <person name="Wu D."/>
            <person name="Steenblock K."/>
            <person name="Schneider S."/>
            <person name="Pukall R."/>
            <person name="Goeker M."/>
            <person name="Klenk H.P."/>
            <person name="Eisen J.A."/>
        </authorList>
    </citation>
    <scope>NUCLEOTIDE SEQUENCE [LARGE SCALE GENOMIC DNA]</scope>
    <source>
        <strain evidence="10">ATCC 49802 / DSM 20745 / S 6022</strain>
    </source>
</reference>
<proteinExistence type="predicted"/>
<evidence type="ECO:0000256" key="2">
    <source>
        <dbReference type="ARBA" id="ARBA00022475"/>
    </source>
</evidence>
<sequence length="152" mass="16177">MSAQHRDEPVEERDAYASGQPDGLGAGHQRLLRRSRTDRVVAGVCGGLGHYLGIDPILLRLAFAALVFAGGAGILLYFVSWIVIPEADADEPLAAAPSSNAETARVIVGGVLIALGAIILFERILPWFDSTVVWALMLIAIGAAVIFRGMQR</sequence>
<keyword evidence="3 7" id="KW-0812">Transmembrane</keyword>
<evidence type="ECO:0000256" key="6">
    <source>
        <dbReference type="SAM" id="MobiDB-lite"/>
    </source>
</evidence>
<dbReference type="InterPro" id="IPR007168">
    <property type="entry name" value="Phageshock_PspC_N"/>
</dbReference>
<feature type="transmembrane region" description="Helical" evidence="7">
    <location>
        <begin position="61"/>
        <end position="84"/>
    </location>
</feature>
<dbReference type="OrthoDB" id="166925at2"/>
<dbReference type="PANTHER" id="PTHR33885:SF3">
    <property type="entry name" value="PHAGE SHOCK PROTEIN C"/>
    <property type="match status" value="1"/>
</dbReference>
<dbReference type="InParanoid" id="D1C4E0"/>
<dbReference type="STRING" id="479434.Sthe_1673"/>
<protein>
    <submittedName>
        <fullName evidence="9">Phage shock protein C, PspC</fullName>
    </submittedName>
</protein>
<dbReference type="Pfam" id="PF04024">
    <property type="entry name" value="PspC"/>
    <property type="match status" value="1"/>
</dbReference>